<evidence type="ECO:0000313" key="1">
    <source>
        <dbReference type="EMBL" id="KAJ7547870.1"/>
    </source>
</evidence>
<comment type="caution">
    <text evidence="1">The sequence shown here is derived from an EMBL/GenBank/DDBJ whole genome shotgun (WGS) entry which is preliminary data.</text>
</comment>
<name>A0ACC2D125_DIPCM</name>
<gene>
    <name evidence="1" type="ORF">O6H91_08G107600</name>
</gene>
<protein>
    <submittedName>
        <fullName evidence="1">Uncharacterized protein</fullName>
    </submittedName>
</protein>
<accession>A0ACC2D125</accession>
<organism evidence="1 2">
    <name type="scientific">Diphasiastrum complanatum</name>
    <name type="common">Issler's clubmoss</name>
    <name type="synonym">Lycopodium complanatum</name>
    <dbReference type="NCBI Taxonomy" id="34168"/>
    <lineage>
        <taxon>Eukaryota</taxon>
        <taxon>Viridiplantae</taxon>
        <taxon>Streptophyta</taxon>
        <taxon>Embryophyta</taxon>
        <taxon>Tracheophyta</taxon>
        <taxon>Lycopodiopsida</taxon>
        <taxon>Lycopodiales</taxon>
        <taxon>Lycopodiaceae</taxon>
        <taxon>Lycopodioideae</taxon>
        <taxon>Diphasiastrum</taxon>
    </lineage>
</organism>
<dbReference type="Proteomes" id="UP001162992">
    <property type="component" value="Chromosome 8"/>
</dbReference>
<sequence>MSAVVCGKRSLFDELHGSPPIAKRLRCSGNSPIRFPSPAPGRSRSSSPNLSETGISLSISALGVQDYFLQLRSLFPEMEEQIVEKVLEACGNNLESAIKSLSDLCLFSASDSRSILHATDQSPISDSEQPSISQSTVLENALSSEAPPTAATERTEWVEHLVQEMLHASDLDDARNRATRALETFEKTLSCRAGIVLEALQKENASLKEQLQVMLRDNQILKRAVGIQHEKQLDHAAKSQELQQLKQLLTQYQEQLRTLEINNYALTLHLRKAQEGSSIPGHFHPDVF</sequence>
<keyword evidence="2" id="KW-1185">Reference proteome</keyword>
<reference evidence="2" key="1">
    <citation type="journal article" date="2024" name="Proc. Natl. Acad. Sci. U.S.A.">
        <title>Extraordinary preservation of gene collinearity over three hundred million years revealed in homosporous lycophytes.</title>
        <authorList>
            <person name="Li C."/>
            <person name="Wickell D."/>
            <person name="Kuo L.Y."/>
            <person name="Chen X."/>
            <person name="Nie B."/>
            <person name="Liao X."/>
            <person name="Peng D."/>
            <person name="Ji J."/>
            <person name="Jenkins J."/>
            <person name="Williams M."/>
            <person name="Shu S."/>
            <person name="Plott C."/>
            <person name="Barry K."/>
            <person name="Rajasekar S."/>
            <person name="Grimwood J."/>
            <person name="Han X."/>
            <person name="Sun S."/>
            <person name="Hou Z."/>
            <person name="He W."/>
            <person name="Dai G."/>
            <person name="Sun C."/>
            <person name="Schmutz J."/>
            <person name="Leebens-Mack J.H."/>
            <person name="Li F.W."/>
            <person name="Wang L."/>
        </authorList>
    </citation>
    <scope>NUCLEOTIDE SEQUENCE [LARGE SCALE GENOMIC DNA]</scope>
    <source>
        <strain evidence="2">cv. PW_Plant_1</strain>
    </source>
</reference>
<proteinExistence type="predicted"/>
<evidence type="ECO:0000313" key="2">
    <source>
        <dbReference type="Proteomes" id="UP001162992"/>
    </source>
</evidence>
<dbReference type="EMBL" id="CM055099">
    <property type="protein sequence ID" value="KAJ7547870.1"/>
    <property type="molecule type" value="Genomic_DNA"/>
</dbReference>